<dbReference type="Proteomes" id="UP000000536">
    <property type="component" value="Chromosome"/>
</dbReference>
<dbReference type="KEGG" id="tko:TK0105"/>
<evidence type="ECO:0000256" key="1">
    <source>
        <dbReference type="SAM" id="MobiDB-lite"/>
    </source>
</evidence>
<proteinExistence type="predicted"/>
<dbReference type="InParanoid" id="Q5JFE8"/>
<evidence type="ECO:0000313" key="2">
    <source>
        <dbReference type="EMBL" id="BAD84294.1"/>
    </source>
</evidence>
<dbReference type="HOGENOM" id="CLU_1860793_0_0_2"/>
<feature type="region of interest" description="Disordered" evidence="1">
    <location>
        <begin position="1"/>
        <end position="22"/>
    </location>
</feature>
<accession>Q5JFE8</accession>
<organism evidence="2 3">
    <name type="scientific">Thermococcus kodakarensis (strain ATCC BAA-918 / JCM 12380 / KOD1)</name>
    <name type="common">Pyrococcus kodakaraensis (strain KOD1)</name>
    <dbReference type="NCBI Taxonomy" id="69014"/>
    <lineage>
        <taxon>Archaea</taxon>
        <taxon>Methanobacteriati</taxon>
        <taxon>Methanobacteriota</taxon>
        <taxon>Thermococci</taxon>
        <taxon>Thermococcales</taxon>
        <taxon>Thermococcaceae</taxon>
        <taxon>Thermococcus</taxon>
    </lineage>
</organism>
<gene>
    <name evidence="2" type="ordered locus">TK0105</name>
</gene>
<name>Q5JFE8_THEKO</name>
<dbReference type="eggNOG" id="arCOG07843">
    <property type="taxonomic scope" value="Archaea"/>
</dbReference>
<dbReference type="EnsemblBacteria" id="BAD84294">
    <property type="protein sequence ID" value="BAD84294"/>
    <property type="gene ID" value="TK0105"/>
</dbReference>
<dbReference type="AlphaFoldDB" id="Q5JFE8"/>
<evidence type="ECO:0000313" key="3">
    <source>
        <dbReference type="Proteomes" id="UP000000536"/>
    </source>
</evidence>
<dbReference type="EMBL" id="AP006878">
    <property type="protein sequence ID" value="BAD84294.1"/>
    <property type="molecule type" value="Genomic_DNA"/>
</dbReference>
<keyword evidence="3" id="KW-1185">Reference proteome</keyword>
<dbReference type="STRING" id="69014.TK0105"/>
<sequence>MGKVATPERGSHTAQKPEKKRKTRLHITLDEDVGEVLDRLYIRKSQFINDLLRIILFGEGDVMSFLESLWWARGDSNPGPPPCEGGVITSLDHGPARSSERVGKYKAFAKLLRVSSRVLQRTPPGILPQLCEACLGR</sequence>
<reference evidence="2 3" key="1">
    <citation type="journal article" date="2005" name="Genome Res.">
        <title>Complete genome sequence of the hyperthermophilic archaeon Thermococcus kodakaraensis KOD1 and comparison with Pyrococcus genomes.</title>
        <authorList>
            <person name="Fukui T."/>
            <person name="Atomi H."/>
            <person name="Kanai T."/>
            <person name="Matsumi R."/>
            <person name="Fujiwara S."/>
            <person name="Imanaka T."/>
        </authorList>
    </citation>
    <scope>NUCLEOTIDE SEQUENCE [LARGE SCALE GENOMIC DNA]</scope>
    <source>
        <strain evidence="3">ATCC BAA-918 / JCM 12380 / KOD1</strain>
    </source>
</reference>
<protein>
    <submittedName>
        <fullName evidence="2">SSV1 integrase homolog, N-fragment</fullName>
    </submittedName>
</protein>